<organism evidence="2 5">
    <name type="scientific">Plasmodium yoelii</name>
    <dbReference type="NCBI Taxonomy" id="5861"/>
    <lineage>
        <taxon>Eukaryota</taxon>
        <taxon>Sar</taxon>
        <taxon>Alveolata</taxon>
        <taxon>Apicomplexa</taxon>
        <taxon>Aconoidasida</taxon>
        <taxon>Haemosporida</taxon>
        <taxon>Plasmodiidae</taxon>
        <taxon>Plasmodium</taxon>
        <taxon>Plasmodium (Vinckeia)</taxon>
    </lineage>
</organism>
<accession>A0A077Y936</accession>
<evidence type="ECO:0000313" key="3">
    <source>
        <dbReference type="EMBL" id="VTZ80724.1"/>
    </source>
</evidence>
<dbReference type="Proteomes" id="UP000072904">
    <property type="component" value="Chromosome 13"/>
</dbReference>
<dbReference type="GeneID" id="3792201"/>
<evidence type="ECO:0000313" key="5">
    <source>
        <dbReference type="Proteomes" id="UP000072904"/>
    </source>
</evidence>
<dbReference type="OMA" id="PSQRWKV"/>
<dbReference type="EMBL" id="LM993667">
    <property type="protein sequence ID" value="VTZ80724.1"/>
    <property type="molecule type" value="Genomic_DNA"/>
</dbReference>
<keyword evidence="1" id="KW-0732">Signal</keyword>
<dbReference type="Proteomes" id="UP000072874">
    <property type="component" value="Chromosome 13"/>
</dbReference>
<gene>
    <name evidence="3" type="ORF">PY17X_1334600</name>
    <name evidence="2" type="ORF">PYYM_1331600</name>
</gene>
<dbReference type="KEGG" id="pyo:PY17X_1334600"/>
<evidence type="ECO:0008006" key="6">
    <source>
        <dbReference type="Google" id="ProtNLM"/>
    </source>
</evidence>
<dbReference type="VEuPathDB" id="PlasmoDB:PY17X_1334600"/>
<dbReference type="RefSeq" id="XP_726861.2">
    <property type="nucleotide sequence ID" value="XM_721768.2"/>
</dbReference>
<feature type="chain" id="PRO_5014501901" description="Fam-b protein" evidence="1">
    <location>
        <begin position="21"/>
        <end position="127"/>
    </location>
</feature>
<reference evidence="4 5" key="1">
    <citation type="journal article" date="2014" name="BMC Biol.">
        <title>A comprehensive evaluation of rodent malaria parasite genomes and gene expression.</title>
        <authorList>
            <person name="Otto T.D."/>
            <person name="Bohme U."/>
            <person name="Jackson A.P."/>
            <person name="Hunt M."/>
            <person name="Franke-Fayard B."/>
            <person name="Hoeijmakers W.A."/>
            <person name="Religa A.A."/>
            <person name="Robertson L."/>
            <person name="Sanders M."/>
            <person name="Ogun S.A."/>
            <person name="Cunningham D."/>
            <person name="Erhart A."/>
            <person name="Billker O."/>
            <person name="Khan S.M."/>
            <person name="Stunnenberg H.G."/>
            <person name="Langhorne J."/>
            <person name="Holder A.A."/>
            <person name="Waters A.P."/>
            <person name="Newbold C.I."/>
            <person name="Pain A."/>
            <person name="Berriman M."/>
            <person name="Janse C.J."/>
        </authorList>
    </citation>
    <scope>NUCLEOTIDE SEQUENCE [LARGE SCALE GENOMIC DNA]</scope>
    <source>
        <strain evidence="3 4">17X</strain>
        <strain evidence="2 5">YM</strain>
    </source>
</reference>
<reference evidence="3" key="2">
    <citation type="submission" date="2014-05" db="EMBL/GenBank/DDBJ databases">
        <authorList>
            <person name="Aslett M.A."/>
            <person name="De Silva N."/>
        </authorList>
    </citation>
    <scope>NUCLEOTIDE SEQUENCE</scope>
    <source>
        <strain evidence="3">17X</strain>
    </source>
</reference>
<dbReference type="AlphaFoldDB" id="A0A077Y936"/>
<dbReference type="VEuPathDB" id="PlasmoDB:Py17XNL_001303203"/>
<protein>
    <recommendedName>
        <fullName evidence="6">Fam-b protein</fullName>
    </recommendedName>
</protein>
<evidence type="ECO:0000256" key="1">
    <source>
        <dbReference type="SAM" id="SignalP"/>
    </source>
</evidence>
<evidence type="ECO:0000313" key="2">
    <source>
        <dbReference type="EMBL" id="CDU19966.1"/>
    </source>
</evidence>
<name>A0A077Y936_PLAYE</name>
<reference evidence="2" key="3">
    <citation type="submission" date="2014-05" db="EMBL/GenBank/DDBJ databases">
        <authorList>
            <person name="Aslett A.Martin."/>
            <person name="De Silva Nishadi"/>
        </authorList>
    </citation>
    <scope>NUCLEOTIDE SEQUENCE</scope>
    <source>
        <strain evidence="2">YM</strain>
    </source>
</reference>
<dbReference type="OrthoDB" id="361836at2759"/>
<dbReference type="EMBL" id="LK934641">
    <property type="protein sequence ID" value="CDU19966.1"/>
    <property type="molecule type" value="Genomic_DNA"/>
</dbReference>
<evidence type="ECO:0000313" key="4">
    <source>
        <dbReference type="Proteomes" id="UP000072874"/>
    </source>
</evidence>
<dbReference type="VEuPathDB" id="PlasmoDB:PY06248"/>
<reference evidence="3" key="4">
    <citation type="submission" date="2019-05" db="EMBL/GenBank/DDBJ databases">
        <authorList>
            <consortium name="Pathogen Informatics"/>
        </authorList>
    </citation>
    <scope>NUCLEOTIDE SEQUENCE</scope>
    <source>
        <strain evidence="3">17X</strain>
    </source>
</reference>
<feature type="signal peptide" evidence="1">
    <location>
        <begin position="1"/>
        <end position="20"/>
    </location>
</feature>
<sequence length="127" mass="14782">MKIIIIFCFILIIFKHVIISKGLNDIPLINYEMVPSQRWKVASTELAKLKEKLKLFITSEIQKEESNLIRKYYREFLLPDDDNMNNFESELVSTKKGDISDLLEDGEIETKIQEKVSFDTNGPILLT</sequence>
<proteinExistence type="predicted"/>
<dbReference type="VEuPathDB" id="PlasmoDB:PYYM_1331600"/>